<dbReference type="EMBL" id="SRLO01000116">
    <property type="protein sequence ID" value="TNN74307.1"/>
    <property type="molecule type" value="Genomic_DNA"/>
</dbReference>
<dbReference type="Proteomes" id="UP000314294">
    <property type="component" value="Unassembled WGS sequence"/>
</dbReference>
<sequence>MQGAAGAKDVHNASGVLVPRRAVAEHRSEGPELHGLVHVHDGHGPGAVGDGVIHQLLLDTDEGSATRGQQPASSGPLGVFQGAVAGAGPQVGPVSIVAEFANIEAGGAHQQLSAREGAASGPLGVLLMRVHYKEVVELGRGGRQDQDDVRTVGVLQKADRMLFCGGWGRRHSDYRRGRFRWQEGRLKERPLNISEVCVAQVQLTANQDDRSTGAEVLDLRSTLRNSRSNS</sequence>
<dbReference type="AlphaFoldDB" id="A0A4Z2I8I7"/>
<name>A0A4Z2I8I7_9TELE</name>
<keyword evidence="2" id="KW-1185">Reference proteome</keyword>
<accession>A0A4Z2I8I7</accession>
<reference evidence="1 2" key="1">
    <citation type="submission" date="2019-03" db="EMBL/GenBank/DDBJ databases">
        <title>First draft genome of Liparis tanakae, snailfish: a comprehensive survey of snailfish specific genes.</title>
        <authorList>
            <person name="Kim W."/>
            <person name="Song I."/>
            <person name="Jeong J.-H."/>
            <person name="Kim D."/>
            <person name="Kim S."/>
            <person name="Ryu S."/>
            <person name="Song J.Y."/>
            <person name="Lee S.K."/>
        </authorList>
    </citation>
    <scope>NUCLEOTIDE SEQUENCE [LARGE SCALE GENOMIC DNA]</scope>
    <source>
        <tissue evidence="1">Muscle</tissue>
    </source>
</reference>
<protein>
    <submittedName>
        <fullName evidence="1">Uncharacterized protein</fullName>
    </submittedName>
</protein>
<proteinExistence type="predicted"/>
<comment type="caution">
    <text evidence="1">The sequence shown here is derived from an EMBL/GenBank/DDBJ whole genome shotgun (WGS) entry which is preliminary data.</text>
</comment>
<gene>
    <name evidence="1" type="ORF">EYF80_015550</name>
</gene>
<organism evidence="1 2">
    <name type="scientific">Liparis tanakae</name>
    <name type="common">Tanaka's snailfish</name>
    <dbReference type="NCBI Taxonomy" id="230148"/>
    <lineage>
        <taxon>Eukaryota</taxon>
        <taxon>Metazoa</taxon>
        <taxon>Chordata</taxon>
        <taxon>Craniata</taxon>
        <taxon>Vertebrata</taxon>
        <taxon>Euteleostomi</taxon>
        <taxon>Actinopterygii</taxon>
        <taxon>Neopterygii</taxon>
        <taxon>Teleostei</taxon>
        <taxon>Neoteleostei</taxon>
        <taxon>Acanthomorphata</taxon>
        <taxon>Eupercaria</taxon>
        <taxon>Perciformes</taxon>
        <taxon>Cottioidei</taxon>
        <taxon>Cottales</taxon>
        <taxon>Liparidae</taxon>
        <taxon>Liparis</taxon>
    </lineage>
</organism>
<evidence type="ECO:0000313" key="1">
    <source>
        <dbReference type="EMBL" id="TNN74307.1"/>
    </source>
</evidence>
<evidence type="ECO:0000313" key="2">
    <source>
        <dbReference type="Proteomes" id="UP000314294"/>
    </source>
</evidence>